<feature type="signal peptide" evidence="2">
    <location>
        <begin position="1"/>
        <end position="22"/>
    </location>
</feature>
<dbReference type="SUPFAM" id="SSF56436">
    <property type="entry name" value="C-type lectin-like"/>
    <property type="match status" value="1"/>
</dbReference>
<dbReference type="PROSITE" id="PS00615">
    <property type="entry name" value="C_TYPE_LECTIN_1"/>
    <property type="match status" value="1"/>
</dbReference>
<dbReference type="SMART" id="SM00034">
    <property type="entry name" value="CLECT"/>
    <property type="match status" value="1"/>
</dbReference>
<dbReference type="CDD" id="cd00037">
    <property type="entry name" value="CLECT"/>
    <property type="match status" value="1"/>
</dbReference>
<dbReference type="InterPro" id="IPR050111">
    <property type="entry name" value="C-type_lectin/snaclec_domain"/>
</dbReference>
<evidence type="ECO:0000256" key="1">
    <source>
        <dbReference type="ARBA" id="ARBA00023157"/>
    </source>
</evidence>
<keyword evidence="1" id="KW-1015">Disulfide bond</keyword>
<proteinExistence type="predicted"/>
<accession>A0A9J7CZ53</accession>
<dbReference type="GeneID" id="101901101"/>
<dbReference type="RefSeq" id="XP_005188738.2">
    <property type="nucleotide sequence ID" value="XM_005188681.4"/>
</dbReference>
<protein>
    <submittedName>
        <fullName evidence="5">Lectin subunit alpha-like</fullName>
    </submittedName>
</protein>
<dbReference type="OrthoDB" id="7357196at2759"/>
<dbReference type="VEuPathDB" id="VectorBase:MDOMA2_001084"/>
<dbReference type="PANTHER" id="PTHR22803">
    <property type="entry name" value="MANNOSE, PHOSPHOLIPASE, LECTIN RECEPTOR RELATED"/>
    <property type="match status" value="1"/>
</dbReference>
<dbReference type="InterPro" id="IPR018378">
    <property type="entry name" value="C-type_lectin_CS"/>
</dbReference>
<evidence type="ECO:0000256" key="2">
    <source>
        <dbReference type="SAM" id="SignalP"/>
    </source>
</evidence>
<gene>
    <name evidence="5" type="primary">LOC101901101</name>
</gene>
<dbReference type="InterPro" id="IPR016186">
    <property type="entry name" value="C-type_lectin-like/link_sf"/>
</dbReference>
<organism evidence="4 5">
    <name type="scientific">Musca domestica</name>
    <name type="common">House fly</name>
    <dbReference type="NCBI Taxonomy" id="7370"/>
    <lineage>
        <taxon>Eukaryota</taxon>
        <taxon>Metazoa</taxon>
        <taxon>Ecdysozoa</taxon>
        <taxon>Arthropoda</taxon>
        <taxon>Hexapoda</taxon>
        <taxon>Insecta</taxon>
        <taxon>Pterygota</taxon>
        <taxon>Neoptera</taxon>
        <taxon>Endopterygota</taxon>
        <taxon>Diptera</taxon>
        <taxon>Brachycera</taxon>
        <taxon>Muscomorpha</taxon>
        <taxon>Muscoidea</taxon>
        <taxon>Muscidae</taxon>
        <taxon>Musca</taxon>
    </lineage>
</organism>
<sequence>MLHFLNLKYSLVLLFLVHTVLAEVKWYTAPDGNRYMVDDENTYNWYESLAECTKRGLTLVSINSDQKNDALLTGLRQLNKYEFWLGGVATNYRNRGVVFRWISSGEDFDYTNWANNEPNGNGVEVCVHTSNSNYRWNDRDCLNSKFNLLCEENPNVKELKKFISLMEDYIHGILNI</sequence>
<evidence type="ECO:0000259" key="3">
    <source>
        <dbReference type="PROSITE" id="PS50041"/>
    </source>
</evidence>
<dbReference type="InterPro" id="IPR001304">
    <property type="entry name" value="C-type_lectin-like"/>
</dbReference>
<feature type="chain" id="PRO_5047079606" evidence="2">
    <location>
        <begin position="23"/>
        <end position="176"/>
    </location>
</feature>
<dbReference type="Pfam" id="PF00059">
    <property type="entry name" value="Lectin_C"/>
    <property type="match status" value="1"/>
</dbReference>
<evidence type="ECO:0000313" key="5">
    <source>
        <dbReference type="RefSeq" id="XP_005188738.2"/>
    </source>
</evidence>
<dbReference type="Proteomes" id="UP001652621">
    <property type="component" value="Unplaced"/>
</dbReference>
<dbReference type="PROSITE" id="PS50041">
    <property type="entry name" value="C_TYPE_LECTIN_2"/>
    <property type="match status" value="1"/>
</dbReference>
<dbReference type="Gene3D" id="3.10.100.10">
    <property type="entry name" value="Mannose-Binding Protein A, subunit A"/>
    <property type="match status" value="1"/>
</dbReference>
<keyword evidence="2" id="KW-0732">Signal</keyword>
<dbReference type="VEuPathDB" id="VectorBase:MDOA014793"/>
<evidence type="ECO:0000313" key="4">
    <source>
        <dbReference type="Proteomes" id="UP001652621"/>
    </source>
</evidence>
<dbReference type="InterPro" id="IPR016187">
    <property type="entry name" value="CTDL_fold"/>
</dbReference>
<feature type="domain" description="C-type lectin" evidence="3">
    <location>
        <begin position="30"/>
        <end position="141"/>
    </location>
</feature>
<name>A0A9J7CZ53_MUSDO</name>
<keyword evidence="4" id="KW-1185">Reference proteome</keyword>
<reference evidence="5" key="1">
    <citation type="submission" date="2025-08" db="UniProtKB">
        <authorList>
            <consortium name="RefSeq"/>
        </authorList>
    </citation>
    <scope>IDENTIFICATION</scope>
    <source>
        <strain evidence="5">Aabys</strain>
        <tissue evidence="5">Whole body</tissue>
    </source>
</reference>